<keyword evidence="1" id="KW-0472">Membrane</keyword>
<dbReference type="InterPro" id="IPR011990">
    <property type="entry name" value="TPR-like_helical_dom_sf"/>
</dbReference>
<dbReference type="EMBL" id="CP036433">
    <property type="protein sequence ID" value="QDU93638.1"/>
    <property type="molecule type" value="Genomic_DNA"/>
</dbReference>
<feature type="transmembrane region" description="Helical" evidence="1">
    <location>
        <begin position="12"/>
        <end position="32"/>
    </location>
</feature>
<keyword evidence="3" id="KW-1185">Reference proteome</keyword>
<sequence length="169" mass="18687">MPRVPTVRQISWLATIPQFLALATAVAIGWLATQSADGLLWGSAVYLVYSFGSRMLIPRAHRRGVRLSQSGQFEEAIHAHQQSYEFFTRHAWLDRFRSLTMMSPSALSFREMALLNIAFAYSQIGNGPMAKASYQRALQEFPDSGIASSALKMIASAEGSGFDTKNARP</sequence>
<name>A0A518DP69_9BACT</name>
<evidence type="ECO:0000313" key="2">
    <source>
        <dbReference type="EMBL" id="QDU93638.1"/>
    </source>
</evidence>
<dbReference type="Proteomes" id="UP000317648">
    <property type="component" value="Chromosome"/>
</dbReference>
<proteinExistence type="predicted"/>
<protein>
    <submittedName>
        <fullName evidence="2">Tetratricopeptide repeat protein</fullName>
    </submittedName>
</protein>
<accession>A0A518DP69</accession>
<dbReference type="AlphaFoldDB" id="A0A518DP69"/>
<evidence type="ECO:0000313" key="3">
    <source>
        <dbReference type="Proteomes" id="UP000317648"/>
    </source>
</evidence>
<feature type="transmembrane region" description="Helical" evidence="1">
    <location>
        <begin position="38"/>
        <end position="57"/>
    </location>
</feature>
<evidence type="ECO:0000256" key="1">
    <source>
        <dbReference type="SAM" id="Phobius"/>
    </source>
</evidence>
<dbReference type="KEGG" id="lcre:Pla8534_14180"/>
<gene>
    <name evidence="2" type="ORF">Pla8534_14180</name>
</gene>
<dbReference type="Gene3D" id="1.25.40.10">
    <property type="entry name" value="Tetratricopeptide repeat domain"/>
    <property type="match status" value="1"/>
</dbReference>
<reference evidence="2 3" key="1">
    <citation type="submission" date="2019-02" db="EMBL/GenBank/DDBJ databases">
        <title>Deep-cultivation of Planctomycetes and their phenomic and genomic characterization uncovers novel biology.</title>
        <authorList>
            <person name="Wiegand S."/>
            <person name="Jogler M."/>
            <person name="Boedeker C."/>
            <person name="Pinto D."/>
            <person name="Vollmers J."/>
            <person name="Rivas-Marin E."/>
            <person name="Kohn T."/>
            <person name="Peeters S.H."/>
            <person name="Heuer A."/>
            <person name="Rast P."/>
            <person name="Oberbeckmann S."/>
            <person name="Bunk B."/>
            <person name="Jeske O."/>
            <person name="Meyerdierks A."/>
            <person name="Storesund J.E."/>
            <person name="Kallscheuer N."/>
            <person name="Luecker S."/>
            <person name="Lage O.M."/>
            <person name="Pohl T."/>
            <person name="Merkel B.J."/>
            <person name="Hornburger P."/>
            <person name="Mueller R.-W."/>
            <person name="Bruemmer F."/>
            <person name="Labrenz M."/>
            <person name="Spormann A.M."/>
            <person name="Op den Camp H."/>
            <person name="Overmann J."/>
            <person name="Amann R."/>
            <person name="Jetten M.S.M."/>
            <person name="Mascher T."/>
            <person name="Medema M.H."/>
            <person name="Devos D.P."/>
            <person name="Kaster A.-K."/>
            <person name="Ovreas L."/>
            <person name="Rohde M."/>
            <person name="Galperin M.Y."/>
            <person name="Jogler C."/>
        </authorList>
    </citation>
    <scope>NUCLEOTIDE SEQUENCE [LARGE SCALE GENOMIC DNA]</scope>
    <source>
        <strain evidence="2 3">Pla85_3_4</strain>
    </source>
</reference>
<keyword evidence="1" id="KW-0812">Transmembrane</keyword>
<dbReference type="RefSeq" id="WP_145050665.1">
    <property type="nucleotide sequence ID" value="NZ_CP036433.1"/>
</dbReference>
<keyword evidence="1" id="KW-1133">Transmembrane helix</keyword>
<organism evidence="2 3">
    <name type="scientific">Lignipirellula cremea</name>
    <dbReference type="NCBI Taxonomy" id="2528010"/>
    <lineage>
        <taxon>Bacteria</taxon>
        <taxon>Pseudomonadati</taxon>
        <taxon>Planctomycetota</taxon>
        <taxon>Planctomycetia</taxon>
        <taxon>Pirellulales</taxon>
        <taxon>Pirellulaceae</taxon>
        <taxon>Lignipirellula</taxon>
    </lineage>
</organism>
<dbReference type="SUPFAM" id="SSF48452">
    <property type="entry name" value="TPR-like"/>
    <property type="match status" value="1"/>
</dbReference>
<dbReference type="OrthoDB" id="886912at2"/>